<keyword evidence="1" id="KW-0694">RNA-binding</keyword>
<gene>
    <name evidence="3" type="ORF">DI628_02760</name>
</gene>
<name>A0A6N4R3N6_BLAVI</name>
<proteinExistence type="predicted"/>
<dbReference type="Gene3D" id="1.10.940.10">
    <property type="entry name" value="NusB-like"/>
    <property type="match status" value="1"/>
</dbReference>
<reference evidence="3 4" key="1">
    <citation type="journal article" date="2017" name="Nat. Commun.">
        <title>In situ click chemistry generation of cyclooxygenase-2 inhibitors.</title>
        <authorList>
            <person name="Bhardwaj A."/>
            <person name="Kaur J."/>
            <person name="Wuest M."/>
            <person name="Wuest F."/>
        </authorList>
    </citation>
    <scope>NUCLEOTIDE SEQUENCE [LARGE SCALE GENOMIC DNA]</scope>
    <source>
        <strain evidence="3">S2_018_000_R2_106</strain>
    </source>
</reference>
<accession>A0A6N4R3N6</accession>
<dbReference type="Proteomes" id="UP000320948">
    <property type="component" value="Unassembled WGS sequence"/>
</dbReference>
<comment type="caution">
    <text evidence="3">The sequence shown here is derived from an EMBL/GenBank/DDBJ whole genome shotgun (WGS) entry which is preliminary data.</text>
</comment>
<dbReference type="InterPro" id="IPR035926">
    <property type="entry name" value="NusB-like_sf"/>
</dbReference>
<evidence type="ECO:0000259" key="2">
    <source>
        <dbReference type="Pfam" id="PF01029"/>
    </source>
</evidence>
<evidence type="ECO:0000313" key="3">
    <source>
        <dbReference type="EMBL" id="TKW61563.1"/>
    </source>
</evidence>
<evidence type="ECO:0000313" key="4">
    <source>
        <dbReference type="Proteomes" id="UP000320948"/>
    </source>
</evidence>
<dbReference type="SUPFAM" id="SSF48013">
    <property type="entry name" value="NusB-like"/>
    <property type="match status" value="1"/>
</dbReference>
<dbReference type="EMBL" id="VAFM01000001">
    <property type="protein sequence ID" value="TKW61563.1"/>
    <property type="molecule type" value="Genomic_DNA"/>
</dbReference>
<sequence>MVNFVSSMDWDNGEDAFPPENSGLTGDSRTEARLCAVQSLYTSLVMPRDARDVAADFEAKLNKRKADKKLYRAIMAEAGEGTERYRTLLEAELQEGWEWNRMDPVLRALAWAGSAELTANPDAPVAVIISEYLNISKAFVTNDEVSYLNKTLDGISKKVRG</sequence>
<dbReference type="AlphaFoldDB" id="A0A6N4R3N6"/>
<dbReference type="InterPro" id="IPR006027">
    <property type="entry name" value="NusB_RsmB_TIM44"/>
</dbReference>
<organism evidence="3 4">
    <name type="scientific">Blastochloris viridis</name>
    <name type="common">Rhodopseudomonas viridis</name>
    <dbReference type="NCBI Taxonomy" id="1079"/>
    <lineage>
        <taxon>Bacteria</taxon>
        <taxon>Pseudomonadati</taxon>
        <taxon>Pseudomonadota</taxon>
        <taxon>Alphaproteobacteria</taxon>
        <taxon>Hyphomicrobiales</taxon>
        <taxon>Blastochloridaceae</taxon>
        <taxon>Blastochloris</taxon>
    </lineage>
</organism>
<evidence type="ECO:0000256" key="1">
    <source>
        <dbReference type="ARBA" id="ARBA00022884"/>
    </source>
</evidence>
<dbReference type="GO" id="GO:0006355">
    <property type="term" value="P:regulation of DNA-templated transcription"/>
    <property type="evidence" value="ECO:0007669"/>
    <property type="project" value="InterPro"/>
</dbReference>
<dbReference type="Pfam" id="PF01029">
    <property type="entry name" value="NusB"/>
    <property type="match status" value="1"/>
</dbReference>
<protein>
    <submittedName>
        <fullName evidence="3">Transcription antitermination protein NusB</fullName>
    </submittedName>
</protein>
<dbReference type="GO" id="GO:0003723">
    <property type="term" value="F:RNA binding"/>
    <property type="evidence" value="ECO:0007669"/>
    <property type="project" value="UniProtKB-KW"/>
</dbReference>
<feature type="domain" description="NusB/RsmB/TIM44" evidence="2">
    <location>
        <begin position="31"/>
        <end position="156"/>
    </location>
</feature>